<keyword evidence="8" id="KW-1185">Reference proteome</keyword>
<accession>A0A4P9Z181</accession>
<dbReference type="PANTHER" id="PTHR20922">
    <property type="entry name" value="DNL-TYPE ZINC FINGER PROTEIN"/>
    <property type="match status" value="1"/>
</dbReference>
<feature type="domain" description="DNL-type" evidence="6">
    <location>
        <begin position="67"/>
        <end position="162"/>
    </location>
</feature>
<reference evidence="8" key="1">
    <citation type="journal article" date="2018" name="Nat. Microbiol.">
        <title>Leveraging single-cell genomics to expand the fungal tree of life.</title>
        <authorList>
            <person name="Ahrendt S.R."/>
            <person name="Quandt C.A."/>
            <person name="Ciobanu D."/>
            <person name="Clum A."/>
            <person name="Salamov A."/>
            <person name="Andreopoulos B."/>
            <person name="Cheng J.F."/>
            <person name="Woyke T."/>
            <person name="Pelin A."/>
            <person name="Henrissat B."/>
            <person name="Reynolds N.K."/>
            <person name="Benny G.L."/>
            <person name="Smith M.E."/>
            <person name="James T.Y."/>
            <person name="Grigoriev I.V."/>
        </authorList>
    </citation>
    <scope>NUCLEOTIDE SEQUENCE [LARGE SCALE GENOMIC DNA]</scope>
    <source>
        <strain evidence="8">Benny S71-1</strain>
    </source>
</reference>
<name>A0A4P9Z181_9FUNG</name>
<protein>
    <submittedName>
        <fullName evidence="7">DNL zinc finger-domain-containing protein</fullName>
    </submittedName>
</protein>
<evidence type="ECO:0000313" key="8">
    <source>
        <dbReference type="Proteomes" id="UP000278143"/>
    </source>
</evidence>
<gene>
    <name evidence="7" type="ORF">SYNPS1DRAFT_28779</name>
</gene>
<dbReference type="InterPro" id="IPR024158">
    <property type="entry name" value="Mt_import_TIM15"/>
</dbReference>
<keyword evidence="3" id="KW-0862">Zinc</keyword>
<dbReference type="PANTHER" id="PTHR20922:SF13">
    <property type="entry name" value="DNL-TYPE ZINC FINGER PROTEIN"/>
    <property type="match status" value="1"/>
</dbReference>
<evidence type="ECO:0000259" key="6">
    <source>
        <dbReference type="PROSITE" id="PS51501"/>
    </source>
</evidence>
<evidence type="ECO:0000313" key="7">
    <source>
        <dbReference type="EMBL" id="RKP25491.1"/>
    </source>
</evidence>
<sequence length="199" mass="21790">MNTCMPISPFHSRLGLPATIRRNVPRLPVHSALLVRAFSLTRTTANDGIVPGDDSASKEREGNAASSTDGRLLLAFTCNRCGHRQARHLSRRAYYTGVVIIQCDGCKSKHLIADHLDWFRDGGITVEQLMREKGESVTWLQASDLADPPETSDRSGDAAAEEPLVEIPSEDVARLREILGEARARIQKDAAAQCNGDKD</sequence>
<dbReference type="GO" id="GO:0051087">
    <property type="term" value="F:protein-folding chaperone binding"/>
    <property type="evidence" value="ECO:0007669"/>
    <property type="project" value="TreeGrafter"/>
</dbReference>
<keyword evidence="2 4" id="KW-0863">Zinc-finger</keyword>
<feature type="region of interest" description="Disordered" evidence="5">
    <location>
        <begin position="143"/>
        <end position="166"/>
    </location>
</feature>
<dbReference type="EMBL" id="KZ989728">
    <property type="protein sequence ID" value="RKP25491.1"/>
    <property type="molecule type" value="Genomic_DNA"/>
</dbReference>
<dbReference type="Pfam" id="PF05180">
    <property type="entry name" value="zf-DNL"/>
    <property type="match status" value="1"/>
</dbReference>
<dbReference type="Proteomes" id="UP000278143">
    <property type="component" value="Unassembled WGS sequence"/>
</dbReference>
<keyword evidence="1" id="KW-0479">Metal-binding</keyword>
<evidence type="ECO:0000256" key="4">
    <source>
        <dbReference type="PROSITE-ProRule" id="PRU00834"/>
    </source>
</evidence>
<proteinExistence type="predicted"/>
<dbReference type="OrthoDB" id="512667at2759"/>
<dbReference type="GO" id="GO:0030150">
    <property type="term" value="P:protein import into mitochondrial matrix"/>
    <property type="evidence" value="ECO:0007669"/>
    <property type="project" value="TreeGrafter"/>
</dbReference>
<dbReference type="AlphaFoldDB" id="A0A4P9Z181"/>
<dbReference type="PROSITE" id="PS51501">
    <property type="entry name" value="ZF_DNL"/>
    <property type="match status" value="1"/>
</dbReference>
<dbReference type="GO" id="GO:0050821">
    <property type="term" value="P:protein stabilization"/>
    <property type="evidence" value="ECO:0007669"/>
    <property type="project" value="TreeGrafter"/>
</dbReference>
<evidence type="ECO:0000256" key="5">
    <source>
        <dbReference type="SAM" id="MobiDB-lite"/>
    </source>
</evidence>
<dbReference type="GO" id="GO:0008270">
    <property type="term" value="F:zinc ion binding"/>
    <property type="evidence" value="ECO:0007669"/>
    <property type="project" value="UniProtKB-KW"/>
</dbReference>
<dbReference type="InterPro" id="IPR007853">
    <property type="entry name" value="Znf_DNL-typ"/>
</dbReference>
<dbReference type="GO" id="GO:0005739">
    <property type="term" value="C:mitochondrion"/>
    <property type="evidence" value="ECO:0007669"/>
    <property type="project" value="TreeGrafter"/>
</dbReference>
<evidence type="ECO:0000256" key="3">
    <source>
        <dbReference type="ARBA" id="ARBA00022833"/>
    </source>
</evidence>
<dbReference type="GO" id="GO:0006457">
    <property type="term" value="P:protein folding"/>
    <property type="evidence" value="ECO:0007669"/>
    <property type="project" value="TreeGrafter"/>
</dbReference>
<evidence type="ECO:0000256" key="1">
    <source>
        <dbReference type="ARBA" id="ARBA00022723"/>
    </source>
</evidence>
<organism evidence="7 8">
    <name type="scientific">Syncephalis pseudoplumigaleata</name>
    <dbReference type="NCBI Taxonomy" id="1712513"/>
    <lineage>
        <taxon>Eukaryota</taxon>
        <taxon>Fungi</taxon>
        <taxon>Fungi incertae sedis</taxon>
        <taxon>Zoopagomycota</taxon>
        <taxon>Zoopagomycotina</taxon>
        <taxon>Zoopagomycetes</taxon>
        <taxon>Zoopagales</taxon>
        <taxon>Piptocephalidaceae</taxon>
        <taxon>Syncephalis</taxon>
    </lineage>
</organism>
<evidence type="ECO:0000256" key="2">
    <source>
        <dbReference type="ARBA" id="ARBA00022771"/>
    </source>
</evidence>